<reference evidence="3 4" key="1">
    <citation type="submission" date="2017-04" db="EMBL/GenBank/DDBJ databases">
        <title>The complete genome sequence of Streptomyces albolongus YIM 101047, the producer of novel bafilomycins and novel odoriferous sesquiterpenoids.</title>
        <authorList>
            <person name="Yin M."/>
            <person name="Jiang Y."/>
        </authorList>
    </citation>
    <scope>NUCLEOTIDE SEQUENCE [LARGE SCALE GENOMIC DNA]</scope>
    <source>
        <strain evidence="3 4">YIM 101047</strain>
    </source>
</reference>
<dbReference type="KEGG" id="kab:B7C62_13435"/>
<evidence type="ECO:0000256" key="1">
    <source>
        <dbReference type="SAM" id="MobiDB-lite"/>
    </source>
</evidence>
<evidence type="ECO:0000313" key="3">
    <source>
        <dbReference type="EMBL" id="ARF73159.1"/>
    </source>
</evidence>
<dbReference type="AlphaFoldDB" id="A0ABC8BRZ7"/>
<gene>
    <name evidence="3" type="ORF">B7C62_13435</name>
</gene>
<accession>A0ABC8BRZ7</accession>
<evidence type="ECO:0000313" key="4">
    <source>
        <dbReference type="Proteomes" id="UP000192251"/>
    </source>
</evidence>
<dbReference type="Proteomes" id="UP000192251">
    <property type="component" value="Chromosome"/>
</dbReference>
<dbReference type="EMBL" id="CP020563">
    <property type="protein sequence ID" value="ARF73159.1"/>
    <property type="molecule type" value="Genomic_DNA"/>
</dbReference>
<dbReference type="Pfam" id="PF13676">
    <property type="entry name" value="TIR_2"/>
    <property type="match status" value="1"/>
</dbReference>
<dbReference type="InterPro" id="IPR000157">
    <property type="entry name" value="TIR_dom"/>
</dbReference>
<keyword evidence="4" id="KW-1185">Reference proteome</keyword>
<feature type="domain" description="TIR" evidence="2">
    <location>
        <begin position="4"/>
        <end position="114"/>
    </location>
</feature>
<dbReference type="InterPro" id="IPR035897">
    <property type="entry name" value="Toll_tir_struct_dom_sf"/>
</dbReference>
<proteinExistence type="predicted"/>
<dbReference type="Gene3D" id="3.40.50.10140">
    <property type="entry name" value="Toll/interleukin-1 receptor homology (TIR) domain"/>
    <property type="match status" value="1"/>
</dbReference>
<protein>
    <recommendedName>
        <fullName evidence="2">TIR domain-containing protein</fullName>
    </recommendedName>
</protein>
<sequence>MAGIFINYRTGDGEEAAVALDGELLKVFGKNRVFRDRRSMGAGTDFPPKLRRELEKSTVLLVLIGSEWLRLKDESTGRRRIDLARDYVREEIRTSLEQQKLVIPVLLGLGSVLPGADELPKDIAQLSQRQTVLLRVPYLHTDVKPLIKELRQYVPVKKKSRGAGKGWKSGGGTYVEKAERSVIAQRDGVYYENAPVAPAESAGRVRFADPANPVKPKSGKSRSTKSAKPAKSAKSAKREGAS</sequence>
<feature type="region of interest" description="Disordered" evidence="1">
    <location>
        <begin position="201"/>
        <end position="242"/>
    </location>
</feature>
<dbReference type="RefSeq" id="WP_084746957.1">
    <property type="nucleotide sequence ID" value="NZ_CP020563.1"/>
</dbReference>
<name>A0ABC8BRZ7_9ACTN</name>
<evidence type="ECO:0000259" key="2">
    <source>
        <dbReference type="Pfam" id="PF13676"/>
    </source>
</evidence>
<organism evidence="3 4">
    <name type="scientific">Kitasatospora albolonga</name>
    <dbReference type="NCBI Taxonomy" id="68173"/>
    <lineage>
        <taxon>Bacteria</taxon>
        <taxon>Bacillati</taxon>
        <taxon>Actinomycetota</taxon>
        <taxon>Actinomycetes</taxon>
        <taxon>Kitasatosporales</taxon>
        <taxon>Streptomycetaceae</taxon>
        <taxon>Kitasatospora</taxon>
    </lineage>
</organism>
<dbReference type="SUPFAM" id="SSF52200">
    <property type="entry name" value="Toll/Interleukin receptor TIR domain"/>
    <property type="match status" value="1"/>
</dbReference>